<accession>A0A953M2Q6</accession>
<protein>
    <recommendedName>
        <fullName evidence="2">hydroxymethylpyrimidine kinase</fullName>
        <ecNumber evidence="2">2.7.1.49</ecNumber>
    </recommendedName>
</protein>
<gene>
    <name evidence="8" type="primary">thiD</name>
    <name evidence="8" type="ORF">K8I29_16910</name>
</gene>
<evidence type="ECO:0000256" key="4">
    <source>
        <dbReference type="ARBA" id="ARBA00022741"/>
    </source>
</evidence>
<dbReference type="GO" id="GO:0008902">
    <property type="term" value="F:hydroxymethylpyrimidine kinase activity"/>
    <property type="evidence" value="ECO:0007669"/>
    <property type="project" value="UniProtKB-EC"/>
</dbReference>
<keyword evidence="4" id="KW-0547">Nucleotide-binding</keyword>
<evidence type="ECO:0000256" key="2">
    <source>
        <dbReference type="ARBA" id="ARBA00012135"/>
    </source>
</evidence>
<dbReference type="EC" id="2.7.1.49" evidence="2"/>
<evidence type="ECO:0000313" key="8">
    <source>
        <dbReference type="EMBL" id="MBZ0157879.1"/>
    </source>
</evidence>
<dbReference type="InterPro" id="IPR013749">
    <property type="entry name" value="PM/HMP-P_kinase-1"/>
</dbReference>
<dbReference type="Gene3D" id="3.40.1190.20">
    <property type="match status" value="1"/>
</dbReference>
<reference evidence="8" key="2">
    <citation type="submission" date="2021-08" db="EMBL/GenBank/DDBJ databases">
        <authorList>
            <person name="Dalcin Martins P."/>
        </authorList>
    </citation>
    <scope>NUCLEOTIDE SEQUENCE</scope>
    <source>
        <strain evidence="8">MAG_39</strain>
    </source>
</reference>
<dbReference type="EMBL" id="JAIOIV010000130">
    <property type="protein sequence ID" value="MBZ0157879.1"/>
    <property type="molecule type" value="Genomic_DNA"/>
</dbReference>
<evidence type="ECO:0000256" key="6">
    <source>
        <dbReference type="ARBA" id="ARBA00022840"/>
    </source>
</evidence>
<organism evidence="8 9">
    <name type="scientific">Candidatus Nitrobium versatile</name>
    <dbReference type="NCBI Taxonomy" id="2884831"/>
    <lineage>
        <taxon>Bacteria</taxon>
        <taxon>Pseudomonadati</taxon>
        <taxon>Nitrospirota</taxon>
        <taxon>Nitrospiria</taxon>
        <taxon>Nitrospirales</taxon>
        <taxon>Nitrospiraceae</taxon>
        <taxon>Candidatus Nitrobium</taxon>
    </lineage>
</organism>
<keyword evidence="3 8" id="KW-0808">Transferase</keyword>
<dbReference type="InterPro" id="IPR004399">
    <property type="entry name" value="HMP/HMP-P_kinase_dom"/>
</dbReference>
<dbReference type="GO" id="GO:0005524">
    <property type="term" value="F:ATP binding"/>
    <property type="evidence" value="ECO:0007669"/>
    <property type="project" value="UniProtKB-KW"/>
</dbReference>
<dbReference type="GO" id="GO:0009228">
    <property type="term" value="P:thiamine biosynthetic process"/>
    <property type="evidence" value="ECO:0007669"/>
    <property type="project" value="InterPro"/>
</dbReference>
<reference evidence="8" key="1">
    <citation type="journal article" date="2021" name="bioRxiv">
        <title>Unraveling nitrogen, sulfur and carbon metabolic pathways and microbial community transcriptional responses to substrate deprivation and toxicity stresses in a bioreactor mimicking anoxic brackish coastal sediment conditions.</title>
        <authorList>
            <person name="Martins P.D."/>
            <person name="Echeveste M.J."/>
            <person name="Arshad A."/>
            <person name="Kurth J."/>
            <person name="Ouboter H."/>
            <person name="Jetten M.S.M."/>
            <person name="Welte C.U."/>
        </authorList>
    </citation>
    <scope>NUCLEOTIDE SEQUENCE</scope>
    <source>
        <strain evidence="8">MAG_39</strain>
    </source>
</reference>
<dbReference type="Proteomes" id="UP000705867">
    <property type="component" value="Unassembled WGS sequence"/>
</dbReference>
<dbReference type="NCBIfam" id="TIGR00097">
    <property type="entry name" value="HMP-P_kinase"/>
    <property type="match status" value="1"/>
</dbReference>
<dbReference type="CDD" id="cd01169">
    <property type="entry name" value="HMPP_kinase"/>
    <property type="match status" value="1"/>
</dbReference>
<name>A0A953M2Q6_9BACT</name>
<evidence type="ECO:0000256" key="1">
    <source>
        <dbReference type="ARBA" id="ARBA00004948"/>
    </source>
</evidence>
<proteinExistence type="predicted"/>
<dbReference type="PANTHER" id="PTHR20858:SF17">
    <property type="entry name" value="HYDROXYMETHYLPYRIMIDINE_PHOSPHOMETHYLPYRIMIDINE KINASE THI20-RELATED"/>
    <property type="match status" value="1"/>
</dbReference>
<feature type="domain" description="Pyridoxamine kinase/Phosphomethylpyrimidine kinase" evidence="7">
    <location>
        <begin position="11"/>
        <end position="257"/>
    </location>
</feature>
<dbReference type="FunFam" id="3.40.1190.20:FF:000003">
    <property type="entry name" value="Phosphomethylpyrimidine kinase ThiD"/>
    <property type="match status" value="1"/>
</dbReference>
<comment type="caution">
    <text evidence="8">The sequence shown here is derived from an EMBL/GenBank/DDBJ whole genome shotgun (WGS) entry which is preliminary data.</text>
</comment>
<evidence type="ECO:0000256" key="3">
    <source>
        <dbReference type="ARBA" id="ARBA00022679"/>
    </source>
</evidence>
<dbReference type="GO" id="GO:0008972">
    <property type="term" value="F:phosphomethylpyrimidine kinase activity"/>
    <property type="evidence" value="ECO:0007669"/>
    <property type="project" value="InterPro"/>
</dbReference>
<dbReference type="Pfam" id="PF08543">
    <property type="entry name" value="Phos_pyr_kin"/>
    <property type="match status" value="1"/>
</dbReference>
<dbReference type="InterPro" id="IPR029056">
    <property type="entry name" value="Ribokinase-like"/>
</dbReference>
<sequence length="262" mass="27337">MKTALTIAGSDPTGGAGLQMDLRVFHHFGIYGLSAVAALTAQNTFTVGAIAGVEGRFLDEQLNTLLSDIRPDALKTGMLYSADAVLAVSKAVRDFGLQNLVIDPVAVSSTGTRLMEEGALKVFKEELLPLARVLTPNIQEASALSGIGAESESDLERMAMRLKELGPEVVIITGGHLEKVASAAAAAETLELVYDGQTWHRIPGKKKPGEYHGTGCAFSAAIAALLARGMPVVDAAVAAKEFVQRAIGAASPLGRGMCLLPI</sequence>
<keyword evidence="5 8" id="KW-0418">Kinase</keyword>
<evidence type="ECO:0000259" key="7">
    <source>
        <dbReference type="Pfam" id="PF08543"/>
    </source>
</evidence>
<dbReference type="AlphaFoldDB" id="A0A953M2Q6"/>
<dbReference type="GO" id="GO:0005829">
    <property type="term" value="C:cytosol"/>
    <property type="evidence" value="ECO:0007669"/>
    <property type="project" value="TreeGrafter"/>
</dbReference>
<evidence type="ECO:0000313" key="9">
    <source>
        <dbReference type="Proteomes" id="UP000705867"/>
    </source>
</evidence>
<dbReference type="SUPFAM" id="SSF53613">
    <property type="entry name" value="Ribokinase-like"/>
    <property type="match status" value="1"/>
</dbReference>
<keyword evidence="6" id="KW-0067">ATP-binding</keyword>
<evidence type="ECO:0000256" key="5">
    <source>
        <dbReference type="ARBA" id="ARBA00022777"/>
    </source>
</evidence>
<dbReference type="PANTHER" id="PTHR20858">
    <property type="entry name" value="PHOSPHOMETHYLPYRIMIDINE KINASE"/>
    <property type="match status" value="1"/>
</dbReference>
<comment type="pathway">
    <text evidence="1">Cofactor biosynthesis; thiamine diphosphate biosynthesis.</text>
</comment>